<evidence type="ECO:0000313" key="8">
    <source>
        <dbReference type="Proteomes" id="UP000788993"/>
    </source>
</evidence>
<evidence type="ECO:0000256" key="4">
    <source>
        <dbReference type="ARBA" id="ARBA00023136"/>
    </source>
</evidence>
<evidence type="ECO:0000256" key="1">
    <source>
        <dbReference type="ARBA" id="ARBA00004141"/>
    </source>
</evidence>
<keyword evidence="2 6" id="KW-0812">Transmembrane</keyword>
<reference evidence="7" key="1">
    <citation type="journal article" date="2021" name="Open Biol.">
        <title>Shared evolutionary footprints suggest mitochondrial oxidative damage underlies multiple complex I losses in fungi.</title>
        <authorList>
            <person name="Schikora-Tamarit M.A."/>
            <person name="Marcet-Houben M."/>
            <person name="Nosek J."/>
            <person name="Gabaldon T."/>
        </authorList>
    </citation>
    <scope>NUCLEOTIDE SEQUENCE</scope>
    <source>
        <strain evidence="7">NCAIM Y.01608</strain>
    </source>
</reference>
<reference evidence="7" key="2">
    <citation type="submission" date="2021-01" db="EMBL/GenBank/DDBJ databases">
        <authorList>
            <person name="Schikora-Tamarit M.A."/>
        </authorList>
    </citation>
    <scope>NUCLEOTIDE SEQUENCE</scope>
    <source>
        <strain evidence="7">NCAIM Y.01608</strain>
    </source>
</reference>
<evidence type="ECO:0008006" key="9">
    <source>
        <dbReference type="Google" id="ProtNLM"/>
    </source>
</evidence>
<name>A0A9P8NTU7_9ASCO</name>
<dbReference type="AlphaFoldDB" id="A0A9P8NTU7"/>
<dbReference type="GO" id="GO:0055085">
    <property type="term" value="P:transmembrane transport"/>
    <property type="evidence" value="ECO:0007669"/>
    <property type="project" value="InterPro"/>
</dbReference>
<proteinExistence type="predicted"/>
<comment type="caution">
    <text evidence="7">The sequence shown here is derived from an EMBL/GenBank/DDBJ whole genome shotgun (WGS) entry which is preliminary data.</text>
</comment>
<sequence length="533" mass="59725">MGVPLPEVIYAAVKPIIRMYMIILTGFVMTKLGFVSVSTTRAISDLVLLLFMPSLIFDKIVSYISISDIKTIGVICLSAFMMYCCNAGVTAAIVTLTPVPKKKNESWIGGAMLAGIMQNVSDLPISYLQAMTTFSDDEINKGTAYVIIWLTMYIVVQFNCGMFQLVELDFRRKRDAEEKSQSRELPAIRQDNATQRDTDADDDPTSPKSSLSGSSLSSIDSAPVSENLNPHALLSNTNSHISHISHSTRYPVSRIPSARPHHDYALSQCNSHASSTRSAASSHRSSVLTQPHVQELIREYSRHEPYNRDIPTNMNIITETNLSSKDIENSAKAPWVRRYKLHYLIFFVKNLKKPNSIVLIISLIIALIPWLKALFVQTTVYMPNAPDHQPPLSFILQYAQYCAMPCVPLGIFLIGSLLGRLQINDIPKGFWKCVVCHTVYRLCVLPIIGILWVDRMKKANWLTDPMAMFVTCMEFSLPSATIQVYLTASNMDPEDENPLQINCLSLYLIVQYTSLVVTMPIVVCYTLKNVVHI</sequence>
<keyword evidence="4 6" id="KW-0472">Membrane</keyword>
<feature type="compositionally biased region" description="Low complexity" evidence="5">
    <location>
        <begin position="206"/>
        <end position="221"/>
    </location>
</feature>
<feature type="transmembrane region" description="Helical" evidence="6">
    <location>
        <begin position="16"/>
        <end position="34"/>
    </location>
</feature>
<feature type="transmembrane region" description="Helical" evidence="6">
    <location>
        <begin position="357"/>
        <end position="378"/>
    </location>
</feature>
<evidence type="ECO:0000256" key="3">
    <source>
        <dbReference type="ARBA" id="ARBA00022989"/>
    </source>
</evidence>
<feature type="transmembrane region" description="Helical" evidence="6">
    <location>
        <begin position="504"/>
        <end position="527"/>
    </location>
</feature>
<dbReference type="GO" id="GO:0016020">
    <property type="term" value="C:membrane"/>
    <property type="evidence" value="ECO:0007669"/>
    <property type="project" value="UniProtKB-SubCell"/>
</dbReference>
<feature type="transmembrane region" description="Helical" evidence="6">
    <location>
        <begin position="108"/>
        <end position="130"/>
    </location>
</feature>
<keyword evidence="3 6" id="KW-1133">Transmembrane helix</keyword>
<keyword evidence="8" id="KW-1185">Reference proteome</keyword>
<feature type="transmembrane region" description="Helical" evidence="6">
    <location>
        <begin position="46"/>
        <end position="66"/>
    </location>
</feature>
<feature type="transmembrane region" description="Helical" evidence="6">
    <location>
        <begin position="430"/>
        <end position="453"/>
    </location>
</feature>
<comment type="subcellular location">
    <subcellularLocation>
        <location evidence="1">Membrane</location>
        <topology evidence="1">Multi-pass membrane protein</topology>
    </subcellularLocation>
</comment>
<evidence type="ECO:0000256" key="5">
    <source>
        <dbReference type="SAM" id="MobiDB-lite"/>
    </source>
</evidence>
<feature type="transmembrane region" description="Helical" evidence="6">
    <location>
        <begin position="142"/>
        <end position="166"/>
    </location>
</feature>
<organism evidence="7 8">
    <name type="scientific">Ogataea polymorpha</name>
    <dbReference type="NCBI Taxonomy" id="460523"/>
    <lineage>
        <taxon>Eukaryota</taxon>
        <taxon>Fungi</taxon>
        <taxon>Dikarya</taxon>
        <taxon>Ascomycota</taxon>
        <taxon>Saccharomycotina</taxon>
        <taxon>Pichiomycetes</taxon>
        <taxon>Pichiales</taxon>
        <taxon>Pichiaceae</taxon>
        <taxon>Ogataea</taxon>
    </lineage>
</organism>
<dbReference type="InterPro" id="IPR040254">
    <property type="entry name" value="Ecm3-like"/>
</dbReference>
<dbReference type="EMBL" id="JAEUBD010001504">
    <property type="protein sequence ID" value="KAH3659728.1"/>
    <property type="molecule type" value="Genomic_DNA"/>
</dbReference>
<feature type="transmembrane region" description="Helical" evidence="6">
    <location>
        <begin position="72"/>
        <end position="96"/>
    </location>
</feature>
<gene>
    <name evidence="7" type="ORF">OGATHE_005773</name>
</gene>
<feature type="region of interest" description="Disordered" evidence="5">
    <location>
        <begin position="177"/>
        <end position="222"/>
    </location>
</feature>
<dbReference type="Proteomes" id="UP000788993">
    <property type="component" value="Unassembled WGS sequence"/>
</dbReference>
<protein>
    <recommendedName>
        <fullName evidence="9">Protein ECM3</fullName>
    </recommendedName>
</protein>
<evidence type="ECO:0000256" key="6">
    <source>
        <dbReference type="SAM" id="Phobius"/>
    </source>
</evidence>
<dbReference type="PANTHER" id="PTHR31274:SF1">
    <property type="entry name" value="AGL149CP"/>
    <property type="match status" value="1"/>
</dbReference>
<evidence type="ECO:0000313" key="7">
    <source>
        <dbReference type="EMBL" id="KAH3659728.1"/>
    </source>
</evidence>
<accession>A0A9P8NTU7</accession>
<evidence type="ECO:0000256" key="2">
    <source>
        <dbReference type="ARBA" id="ARBA00022692"/>
    </source>
</evidence>
<dbReference type="InterPro" id="IPR004776">
    <property type="entry name" value="Mem_transp_PIN-like"/>
</dbReference>
<dbReference type="Pfam" id="PF03547">
    <property type="entry name" value="Mem_trans"/>
    <property type="match status" value="1"/>
</dbReference>
<feature type="transmembrane region" description="Helical" evidence="6">
    <location>
        <begin position="398"/>
        <end position="418"/>
    </location>
</feature>
<dbReference type="PANTHER" id="PTHR31274">
    <property type="entry name" value="PROTEIN ECM3"/>
    <property type="match status" value="1"/>
</dbReference>